<dbReference type="AlphaFoldDB" id="A0A8T3B7Z4"/>
<keyword evidence="3" id="KW-1185">Reference proteome</keyword>
<dbReference type="SMR" id="A0A8T3B7Z4"/>
<evidence type="ECO:0000256" key="1">
    <source>
        <dbReference type="SAM" id="MobiDB-lite"/>
    </source>
</evidence>
<dbReference type="PANTHER" id="PTHR36398">
    <property type="entry name" value="PLASMA MEMBRANE FUSION PROTEIN"/>
    <property type="match status" value="1"/>
</dbReference>
<gene>
    <name evidence="2" type="ORF">KFK09_014400</name>
</gene>
<sequence length="285" mass="31811">MGILLGSITVRSAFTHPHTSTHPSRTRPRPPQQNRIASRRPPELPDPNHNCPEASRRTALLFLSLPAVTALLSIPRRASAFSIGITGPKEWLRDQKKKAARFVLAPIDASRESLRNAYRVFDLKSPVEDAGELRKLLNSVARDCVPQYRNSFVAFQASTGVEVCTFTLIVKNAASLLDDGDPLKLEAETRLDNLIRSFSFLGGTIDASDLRVTSDREKLKIGLMQSISALDKFEQDRRKQESGSCCGTEHDIRQETYREGLQTCPKKQKTRNRRAGSTFLHCSLV</sequence>
<evidence type="ECO:0000313" key="3">
    <source>
        <dbReference type="Proteomes" id="UP000829196"/>
    </source>
</evidence>
<dbReference type="OrthoDB" id="1895912at2759"/>
<organism evidence="2 3">
    <name type="scientific">Dendrobium nobile</name>
    <name type="common">Orchid</name>
    <dbReference type="NCBI Taxonomy" id="94219"/>
    <lineage>
        <taxon>Eukaryota</taxon>
        <taxon>Viridiplantae</taxon>
        <taxon>Streptophyta</taxon>
        <taxon>Embryophyta</taxon>
        <taxon>Tracheophyta</taxon>
        <taxon>Spermatophyta</taxon>
        <taxon>Magnoliopsida</taxon>
        <taxon>Liliopsida</taxon>
        <taxon>Asparagales</taxon>
        <taxon>Orchidaceae</taxon>
        <taxon>Epidendroideae</taxon>
        <taxon>Malaxideae</taxon>
        <taxon>Dendrobiinae</taxon>
        <taxon>Dendrobium</taxon>
    </lineage>
</organism>
<dbReference type="EMBL" id="JAGYWB010000011">
    <property type="protein sequence ID" value="KAI0503466.1"/>
    <property type="molecule type" value="Genomic_DNA"/>
</dbReference>
<comment type="caution">
    <text evidence="2">The sequence shown here is derived from an EMBL/GenBank/DDBJ whole genome shotgun (WGS) entry which is preliminary data.</text>
</comment>
<dbReference type="GO" id="GO:0009507">
    <property type="term" value="C:chloroplast"/>
    <property type="evidence" value="ECO:0007669"/>
    <property type="project" value="TreeGrafter"/>
</dbReference>
<name>A0A8T3B7Z4_DENNO</name>
<accession>A0A8T3B7Z4</accession>
<feature type="region of interest" description="Disordered" evidence="1">
    <location>
        <begin position="14"/>
        <end position="51"/>
    </location>
</feature>
<evidence type="ECO:0000313" key="2">
    <source>
        <dbReference type="EMBL" id="KAI0503466.1"/>
    </source>
</evidence>
<protein>
    <submittedName>
        <fullName evidence="2">Uncharacterized protein</fullName>
    </submittedName>
</protein>
<dbReference type="Proteomes" id="UP000829196">
    <property type="component" value="Unassembled WGS sequence"/>
</dbReference>
<reference evidence="2" key="1">
    <citation type="journal article" date="2022" name="Front. Genet.">
        <title>Chromosome-Scale Assembly of the Dendrobium nobile Genome Provides Insights Into the Molecular Mechanism of the Biosynthesis of the Medicinal Active Ingredient of Dendrobium.</title>
        <authorList>
            <person name="Xu Q."/>
            <person name="Niu S.-C."/>
            <person name="Li K.-L."/>
            <person name="Zheng P.-J."/>
            <person name="Zhang X.-J."/>
            <person name="Jia Y."/>
            <person name="Liu Y."/>
            <person name="Niu Y.-X."/>
            <person name="Yu L.-H."/>
            <person name="Chen D.-F."/>
            <person name="Zhang G.-Q."/>
        </authorList>
    </citation>
    <scope>NUCLEOTIDE SEQUENCE</scope>
    <source>
        <tissue evidence="2">Leaf</tissue>
    </source>
</reference>
<dbReference type="PANTHER" id="PTHR36398:SF1">
    <property type="entry name" value="PLASMA MEMBRANE FUSION PROTEIN"/>
    <property type="match status" value="1"/>
</dbReference>
<proteinExistence type="predicted"/>